<evidence type="ECO:0000313" key="2">
    <source>
        <dbReference type="Proteomes" id="UP000199651"/>
    </source>
</evidence>
<name>A0A1H0SPA1_9PSEU</name>
<dbReference type="OrthoDB" id="3370651at2"/>
<dbReference type="AlphaFoldDB" id="A0A1H0SPA1"/>
<keyword evidence="2" id="KW-1185">Reference proteome</keyword>
<dbReference type="RefSeq" id="WP_091379626.1">
    <property type="nucleotide sequence ID" value="NZ_FNDV01000014.1"/>
</dbReference>
<dbReference type="STRING" id="504798.SAMN05421871_114124"/>
<protein>
    <submittedName>
        <fullName evidence="1">SCP1.201-like deaminase</fullName>
    </submittedName>
</protein>
<reference evidence="2" key="1">
    <citation type="submission" date="2016-10" db="EMBL/GenBank/DDBJ databases">
        <authorList>
            <person name="Varghese N."/>
            <person name="Submissions S."/>
        </authorList>
    </citation>
    <scope>NUCLEOTIDE SEQUENCE [LARGE SCALE GENOMIC DNA]</scope>
    <source>
        <strain evidence="2">IBRC-M 10655</strain>
    </source>
</reference>
<evidence type="ECO:0000313" key="1">
    <source>
        <dbReference type="EMBL" id="SDP43483.1"/>
    </source>
</evidence>
<dbReference type="EMBL" id="FNJB01000009">
    <property type="protein sequence ID" value="SDP43483.1"/>
    <property type="molecule type" value="Genomic_DNA"/>
</dbReference>
<dbReference type="Proteomes" id="UP000199651">
    <property type="component" value="Unassembled WGS sequence"/>
</dbReference>
<sequence>MSVAELGAALRKALADLPIALVNDAIRLLGESRAALDQAAHGSHAPELPGAVSQLQDAEEQLRQVLTVAVSVRGRVEKYLTDIGAGITSHSVTSSSVGTSSPALSPEKVAELGSALPPAVPKPNPTGRKTHGRWVDEAGRIHEAVSGRDGDSAEAWRILQEAEIPVPAEPVAVTHVEIKLAARMVRESRRHMEVVINNRPCPGRFGCDVLLPAILPEGYSMTVHGPGYRQTFTGGKKPWWR</sequence>
<organism evidence="1 2">
    <name type="scientific">Actinokineospora alba</name>
    <dbReference type="NCBI Taxonomy" id="504798"/>
    <lineage>
        <taxon>Bacteria</taxon>
        <taxon>Bacillati</taxon>
        <taxon>Actinomycetota</taxon>
        <taxon>Actinomycetes</taxon>
        <taxon>Pseudonocardiales</taxon>
        <taxon>Pseudonocardiaceae</taxon>
        <taxon>Actinokineospora</taxon>
    </lineage>
</organism>
<accession>A0A1H0SPA1</accession>
<proteinExistence type="predicted"/>
<gene>
    <name evidence="1" type="ORF">SAMN05192558_10922</name>
</gene>
<dbReference type="InterPro" id="IPR032724">
    <property type="entry name" value="SCP1.201-like"/>
</dbReference>
<dbReference type="Pfam" id="PF14428">
    <property type="entry name" value="DddA-like"/>
    <property type="match status" value="1"/>
</dbReference>